<dbReference type="CDD" id="cd01650">
    <property type="entry name" value="RT_nLTR_like"/>
    <property type="match status" value="1"/>
</dbReference>
<gene>
    <name evidence="3" type="primary">YTX2_201</name>
    <name evidence="3" type="ORF">CK203_115111</name>
</gene>
<dbReference type="PANTHER" id="PTHR33116:SF78">
    <property type="entry name" value="OS12G0587133 PROTEIN"/>
    <property type="match status" value="1"/>
</dbReference>
<dbReference type="InterPro" id="IPR043502">
    <property type="entry name" value="DNA/RNA_pol_sf"/>
</dbReference>
<dbReference type="Pfam" id="PF13966">
    <property type="entry name" value="zf-RVT"/>
    <property type="match status" value="1"/>
</dbReference>
<feature type="compositionally biased region" description="Basic and acidic residues" evidence="1">
    <location>
        <begin position="381"/>
        <end position="394"/>
    </location>
</feature>
<dbReference type="Proteomes" id="UP000288805">
    <property type="component" value="Unassembled WGS sequence"/>
</dbReference>
<feature type="region of interest" description="Disordered" evidence="1">
    <location>
        <begin position="532"/>
        <end position="647"/>
    </location>
</feature>
<dbReference type="PROSITE" id="PS50878">
    <property type="entry name" value="RT_POL"/>
    <property type="match status" value="1"/>
</dbReference>
<feature type="compositionally biased region" description="Basic and acidic residues" evidence="1">
    <location>
        <begin position="556"/>
        <end position="568"/>
    </location>
</feature>
<dbReference type="GO" id="GO:0006281">
    <property type="term" value="P:DNA repair"/>
    <property type="evidence" value="ECO:0007669"/>
    <property type="project" value="InterPro"/>
</dbReference>
<organism evidence="3 4">
    <name type="scientific">Vitis vinifera</name>
    <name type="common">Grape</name>
    <dbReference type="NCBI Taxonomy" id="29760"/>
    <lineage>
        <taxon>Eukaryota</taxon>
        <taxon>Viridiplantae</taxon>
        <taxon>Streptophyta</taxon>
        <taxon>Embryophyta</taxon>
        <taxon>Tracheophyta</taxon>
        <taxon>Spermatophyta</taxon>
        <taxon>Magnoliopsida</taxon>
        <taxon>eudicotyledons</taxon>
        <taxon>Gunneridae</taxon>
        <taxon>Pentapetalae</taxon>
        <taxon>rosids</taxon>
        <taxon>Vitales</taxon>
        <taxon>Vitaceae</taxon>
        <taxon>Viteae</taxon>
        <taxon>Vitis</taxon>
    </lineage>
</organism>
<dbReference type="GO" id="GO:0003677">
    <property type="term" value="F:DNA binding"/>
    <property type="evidence" value="ECO:0007669"/>
    <property type="project" value="InterPro"/>
</dbReference>
<feature type="domain" description="Reverse transcriptase" evidence="2">
    <location>
        <begin position="1231"/>
        <end position="1477"/>
    </location>
</feature>
<evidence type="ECO:0000259" key="2">
    <source>
        <dbReference type="PROSITE" id="PS50878"/>
    </source>
</evidence>
<dbReference type="Gene3D" id="3.10.450.700">
    <property type="match status" value="1"/>
</dbReference>
<dbReference type="Pfam" id="PF00078">
    <property type="entry name" value="RVT_1"/>
    <property type="match status" value="1"/>
</dbReference>
<accession>A0A438CA35</accession>
<dbReference type="InterPro" id="IPR020847">
    <property type="entry name" value="AP_endonuclease_F1_BS"/>
</dbReference>
<dbReference type="EMBL" id="QGNW01002403">
    <property type="protein sequence ID" value="RVW20049.1"/>
    <property type="molecule type" value="Genomic_DNA"/>
</dbReference>
<feature type="compositionally biased region" description="Basic and acidic residues" evidence="1">
    <location>
        <begin position="343"/>
        <end position="352"/>
    </location>
</feature>
<reference evidence="3 4" key="1">
    <citation type="journal article" date="2018" name="PLoS Genet.">
        <title>Population sequencing reveals clonal diversity and ancestral inbreeding in the grapevine cultivar Chardonnay.</title>
        <authorList>
            <person name="Roach M.J."/>
            <person name="Johnson D.L."/>
            <person name="Bohlmann J."/>
            <person name="van Vuuren H.J."/>
            <person name="Jones S.J."/>
            <person name="Pretorius I.S."/>
            <person name="Schmidt S.A."/>
            <person name="Borneman A.R."/>
        </authorList>
    </citation>
    <scope>NUCLEOTIDE SEQUENCE [LARGE SCALE GENOMIC DNA]</scope>
    <source>
        <strain evidence="4">cv. Chardonnay</strain>
        <tissue evidence="3">Leaf</tissue>
    </source>
</reference>
<dbReference type="PROSITE" id="PS00726">
    <property type="entry name" value="AP_NUCLEASE_F1_1"/>
    <property type="match status" value="1"/>
</dbReference>
<feature type="compositionally biased region" description="Basic and acidic residues" evidence="1">
    <location>
        <begin position="491"/>
        <end position="506"/>
    </location>
</feature>
<dbReference type="InterPro" id="IPR005135">
    <property type="entry name" value="Endo/exonuclease/phosphatase"/>
</dbReference>
<dbReference type="GO" id="GO:0004519">
    <property type="term" value="F:endonuclease activity"/>
    <property type="evidence" value="ECO:0007669"/>
    <property type="project" value="InterPro"/>
</dbReference>
<name>A0A438CA35_VITVI</name>
<dbReference type="Gene3D" id="3.60.10.10">
    <property type="entry name" value="Endonuclease/exonuclease/phosphatase"/>
    <property type="match status" value="1"/>
</dbReference>
<dbReference type="InterPro" id="IPR000477">
    <property type="entry name" value="RT_dom"/>
</dbReference>
<evidence type="ECO:0000256" key="1">
    <source>
        <dbReference type="SAM" id="MobiDB-lite"/>
    </source>
</evidence>
<evidence type="ECO:0000313" key="3">
    <source>
        <dbReference type="EMBL" id="RVW20049.1"/>
    </source>
</evidence>
<comment type="caution">
    <text evidence="3">The sequence shown here is derived from an EMBL/GenBank/DDBJ whole genome shotgun (WGS) entry which is preliminary data.</text>
</comment>
<dbReference type="InterPro" id="IPR036691">
    <property type="entry name" value="Endo/exonu/phosph_ase_sf"/>
</dbReference>
<dbReference type="SUPFAM" id="SSF56672">
    <property type="entry name" value="DNA/RNA polymerases"/>
    <property type="match status" value="1"/>
</dbReference>
<dbReference type="InterPro" id="IPR026960">
    <property type="entry name" value="RVT-Znf"/>
</dbReference>
<protein>
    <submittedName>
        <fullName evidence="3">Transposon TX1 uncharacterized 149 kDa protein</fullName>
    </submittedName>
</protein>
<feature type="compositionally biased region" description="Basic and acidic residues" evidence="1">
    <location>
        <begin position="598"/>
        <end position="609"/>
    </location>
</feature>
<dbReference type="Pfam" id="PF03372">
    <property type="entry name" value="Exo_endo_phos"/>
    <property type="match status" value="1"/>
</dbReference>
<evidence type="ECO:0000313" key="4">
    <source>
        <dbReference type="Proteomes" id="UP000288805"/>
    </source>
</evidence>
<sequence>MVKVLVERKTFLIRLEGKQGGEWCSITEISRGSVFALGFEKDAVEWLVDYLTKALALKSHMGFNKKFRGKCRVHLMEVGFNNHGRFIRISEYVTNRKPSVLIIPEGDKGRGWENIKHALSSLLVAHYPNVLEKGRNIRRESWSHNYEGSMHRSYAKVVSDEGPRGGGLVPIGRWARAVVCESKFDRENWAEVGRSVARSLGKKGVVTVVPISARNGVFFVETIEEAIFLHDLRKIKVGERNIIQLRRWSPKENAEIDGKFREAWIELRGLPFHLWSEVHLKKIVEQWGTVKDIDWRTLKLFDLSRARLKIAMRDKAILPALLEVSDGEWVFTVVVVVVGDEEGRRGGEKGESTRVAGASHSGTDGGKQGKSGRSTAGGRCRVGEDNRQRKEKEKGKAMITSAGMCDKGHQLPSQSSLKTDGMDGIEATGGEWAGEDEAIPDVGCRACERKAQSLARPGLSAVISGCKLKGPMGLGLSPEGLTPFATGTSLSKEEDSSSAIEKEKPDPGPLEIQSSRLAKKKVLHSSRKMWSTFFPPSSEQRRGIRCSSEPLSRGKTKVDSEGDSRAEDSGAESQAKRGLSASSLFSPRFPRPRKKKLGERASEPRKEKISNNASSDEDMEGFLGRVESDPRGSAVMGMPSSPVTRGKGPNLLGNCGSMVAESLEVTPYLFQSTQQHIPSSSGLTNSLLNPSVSIPSPSTPLLPVSASQSLAPTENRPACPNQVCESVNPLSASSEAAVNLGGIAGSPKGEFQIEGLSPRRMAKVCEVLKSLDIKVYSRRKSRVSSGLGLGSKKKRRVVKNFLSSEKPDVVMIQETKKEECDRRLVGSVWSVRNKDWAALPASGASGGILIIWDSIKMLYGPNNSALRKDFWVELSDIAGLSHPRWCVGGDFNVIRRSSEKLGGSRLTPCMKDFDEFIRDCELIDSPLRSVSYTWSNMQENPVCKRLDRFLYSNEWEQVFPQSLQGVLPRWTSDHWPIVLETNPFKWGPTPFRFENMWLQHSSFKENFGRWWSEFQGNGWEGHKFMRKLQFVKAKLKEWNKTSFGELSKKKKDILAVLANFDSLEQEGGLSQELLVQRAFSKGELEELILREEIHWRQKARVKWVKEGDCNSKFFHKVANGRRNRKFIKELENESGLMLNNPESIKEEILKYFEKLYACPSRESWRVEGLDWSPIDGESASRLESPFIEEEIYKAIFQMDRDKAPGPDGFTIAVFQDCWDVIKEDLVRVFAEFHRSGIINQSTNASFIVLLPKKSISRRISDFRPISLITSLYKIIAKVLAGRLRGVLHETIHSTQGAFVQGRQILDAVLIANEIVDEKRRTGEEGVVFKIDFEKAYDHVILVNGNAKGWVKASRGLRQGDPLSPFLFTIVADVLSRMLLKAEERNVLEGFRVGRNRTRVSHLQFADDTIFFSSTREEDLMTLKSVLLVFGHISGLKVNLDKSNIFGINLEQNHLSRLAVMLDCKASGWPILYLGLPLGGNPKASGFWDPVIERISRRLDGWQKAYLSFGGRISLIQSCLTHMPCYFLSLFRIPASVAAKIERMQREFLWSGVGEGKRDHLVNWDVVCKPKSRGGLGFGKISMRNVALLGKWLWRYPRRVQLYGIRWSHRCPWKAIALVFQEFSKFTRFVVGDGDRIRFWDDLWWGDQPLGTQYPRLLSVVTDKNALISSILGYSRPFSWNFNFRRNLTDSEIEDLESLMRSLDRLHISPSVPDKRSWSISPSGLFTVKSFFLALSQHSESPPVFPTKFVWNSQVPFKVKSFVWLVAHKKLNTNDLLQLRRPHKALSPNICKLCMKHGETVDHLFLHCSLTKGLWHRLFQLAKMDWVSPRSISDMFFTNFNGFGSSKRGVVLWQDACIALMWVVWRERNARIFEDKARNSGCLWDSICFLASLWAFCSKVFKGIPLNMLQLDWVAVCK</sequence>
<proteinExistence type="predicted"/>
<dbReference type="SUPFAM" id="SSF56219">
    <property type="entry name" value="DNase I-like"/>
    <property type="match status" value="1"/>
</dbReference>
<feature type="region of interest" description="Disordered" evidence="1">
    <location>
        <begin position="343"/>
        <end position="394"/>
    </location>
</feature>
<feature type="region of interest" description="Disordered" evidence="1">
    <location>
        <begin position="479"/>
        <end position="513"/>
    </location>
</feature>
<dbReference type="PANTHER" id="PTHR33116">
    <property type="entry name" value="REVERSE TRANSCRIPTASE ZINC-BINDING DOMAIN-CONTAINING PROTEIN-RELATED-RELATED"/>
    <property type="match status" value="1"/>
</dbReference>